<evidence type="ECO:0000256" key="1">
    <source>
        <dbReference type="SAM" id="MobiDB-lite"/>
    </source>
</evidence>
<dbReference type="AlphaFoldDB" id="A0A4Y2NL84"/>
<dbReference type="Proteomes" id="UP000499080">
    <property type="component" value="Unassembled WGS sequence"/>
</dbReference>
<name>A0A4Y2NL84_ARAVE</name>
<protein>
    <submittedName>
        <fullName evidence="2">Uncharacterized protein</fullName>
    </submittedName>
</protein>
<gene>
    <name evidence="2" type="ORF">AVEN_204164_1</name>
</gene>
<organism evidence="2 3">
    <name type="scientific">Araneus ventricosus</name>
    <name type="common">Orbweaver spider</name>
    <name type="synonym">Epeira ventricosa</name>
    <dbReference type="NCBI Taxonomy" id="182803"/>
    <lineage>
        <taxon>Eukaryota</taxon>
        <taxon>Metazoa</taxon>
        <taxon>Ecdysozoa</taxon>
        <taxon>Arthropoda</taxon>
        <taxon>Chelicerata</taxon>
        <taxon>Arachnida</taxon>
        <taxon>Araneae</taxon>
        <taxon>Araneomorphae</taxon>
        <taxon>Entelegynae</taxon>
        <taxon>Araneoidea</taxon>
        <taxon>Araneidae</taxon>
        <taxon>Araneus</taxon>
    </lineage>
</organism>
<sequence>MEPKWVEGSKDTYLTASDKLIGQKYFSPALIKIFTNRAMQNVGYFGPDLLILNCGQMTRTKPFLPPNFHATPTGGRLTLNVMFDEHLGLLLGESSSESGFKPANLQSRSRDLTRRPS</sequence>
<comment type="caution">
    <text evidence="2">The sequence shown here is derived from an EMBL/GenBank/DDBJ whole genome shotgun (WGS) entry which is preliminary data.</text>
</comment>
<dbReference type="EMBL" id="BGPR01009375">
    <property type="protein sequence ID" value="GBN39593.1"/>
    <property type="molecule type" value="Genomic_DNA"/>
</dbReference>
<feature type="compositionally biased region" description="Basic and acidic residues" evidence="1">
    <location>
        <begin position="108"/>
        <end position="117"/>
    </location>
</feature>
<reference evidence="2 3" key="1">
    <citation type="journal article" date="2019" name="Sci. Rep.">
        <title>Orb-weaving spider Araneus ventricosus genome elucidates the spidroin gene catalogue.</title>
        <authorList>
            <person name="Kono N."/>
            <person name="Nakamura H."/>
            <person name="Ohtoshi R."/>
            <person name="Moran D.A.P."/>
            <person name="Shinohara A."/>
            <person name="Yoshida Y."/>
            <person name="Fujiwara M."/>
            <person name="Mori M."/>
            <person name="Tomita M."/>
            <person name="Arakawa K."/>
        </authorList>
    </citation>
    <scope>NUCLEOTIDE SEQUENCE [LARGE SCALE GENOMIC DNA]</scope>
</reference>
<keyword evidence="3" id="KW-1185">Reference proteome</keyword>
<evidence type="ECO:0000313" key="3">
    <source>
        <dbReference type="Proteomes" id="UP000499080"/>
    </source>
</evidence>
<evidence type="ECO:0000313" key="2">
    <source>
        <dbReference type="EMBL" id="GBN39593.1"/>
    </source>
</evidence>
<feature type="region of interest" description="Disordered" evidence="1">
    <location>
        <begin position="93"/>
        <end position="117"/>
    </location>
</feature>
<proteinExistence type="predicted"/>
<accession>A0A4Y2NL84</accession>